<dbReference type="InterPro" id="IPR005625">
    <property type="entry name" value="PepSY-ass_TM"/>
</dbReference>
<dbReference type="Proteomes" id="UP000594800">
    <property type="component" value="Chromosome"/>
</dbReference>
<gene>
    <name evidence="2" type="ORF">I0K15_01255</name>
</gene>
<evidence type="ECO:0000256" key="1">
    <source>
        <dbReference type="SAM" id="Phobius"/>
    </source>
</evidence>
<feature type="transmembrane region" description="Helical" evidence="1">
    <location>
        <begin position="27"/>
        <end position="51"/>
    </location>
</feature>
<feature type="transmembrane region" description="Helical" evidence="1">
    <location>
        <begin position="156"/>
        <end position="177"/>
    </location>
</feature>
<keyword evidence="1" id="KW-0812">Transmembrane</keyword>
<keyword evidence="3" id="KW-1185">Reference proteome</keyword>
<dbReference type="AlphaFoldDB" id="A0A7S9QD23"/>
<organism evidence="2 3">
    <name type="scientific">Pontivivens ytuae</name>
    <dbReference type="NCBI Taxonomy" id="2789856"/>
    <lineage>
        <taxon>Bacteria</taxon>
        <taxon>Pseudomonadati</taxon>
        <taxon>Pseudomonadota</taxon>
        <taxon>Alphaproteobacteria</taxon>
        <taxon>Rhodobacterales</taxon>
        <taxon>Paracoccaceae</taxon>
        <taxon>Pontivivens</taxon>
    </lineage>
</organism>
<reference evidence="2 3" key="1">
    <citation type="submission" date="2020-11" db="EMBL/GenBank/DDBJ databases">
        <title>Description of Pontivivens ytuae sp. nov. isolated from deep sea sediment of Mariana Trench.</title>
        <authorList>
            <person name="Wang Z."/>
            <person name="Sun Q.-L."/>
            <person name="Xu X.-D."/>
            <person name="Tang Y.-Z."/>
            <person name="Zhang J."/>
        </authorList>
    </citation>
    <scope>NUCLEOTIDE SEQUENCE [LARGE SCALE GENOMIC DNA]</scope>
    <source>
        <strain evidence="2 3">MT2928</strain>
    </source>
</reference>
<dbReference type="RefSeq" id="WP_196103649.1">
    <property type="nucleotide sequence ID" value="NZ_CP064942.1"/>
</dbReference>
<protein>
    <submittedName>
        <fullName evidence="2">PepSY domain-containing protein</fullName>
    </submittedName>
</protein>
<dbReference type="PANTHER" id="PTHR34219">
    <property type="entry name" value="IRON-REGULATED INNER MEMBRANE PROTEIN-RELATED"/>
    <property type="match status" value="1"/>
</dbReference>
<feature type="transmembrane region" description="Helical" evidence="1">
    <location>
        <begin position="354"/>
        <end position="373"/>
    </location>
</feature>
<keyword evidence="1" id="KW-1133">Transmembrane helix</keyword>
<dbReference type="Pfam" id="PF03929">
    <property type="entry name" value="PepSY_TM"/>
    <property type="match status" value="1"/>
</dbReference>
<keyword evidence="1" id="KW-0472">Membrane</keyword>
<dbReference type="PANTHER" id="PTHR34219:SF1">
    <property type="entry name" value="PEPSY DOMAIN-CONTAINING PROTEIN"/>
    <property type="match status" value="1"/>
</dbReference>
<dbReference type="EMBL" id="CP064942">
    <property type="protein sequence ID" value="QPH54440.1"/>
    <property type="molecule type" value="Genomic_DNA"/>
</dbReference>
<name>A0A7S9QD23_9RHOB</name>
<sequence length="438" mass="47711">MTFATAAIRPPRQVARGGLLYRIVWRWHFLAALYVLPFLFVMSASGGLYLLKPRIDGFLYADRLHVAAEGAWQPLDAQVMALHEAEGISRLHGVLVSDDPNRSVRIDFNDPFGVRSYAWIDPYTLDLLGVSARDTMPTELLRRLHGELLMGETGALLIELAAHWSLVLFATGVILWWPRGARRLRDAIALPRGKGRAWWRQGHLFVGMLATLLTVPLLLTSLPMTPIWGGALSRVQESTAQAPRSLEAGTPIPASLPMGRAPIGLEAALHTAIHAEIPPPWEVRPSPDAAGPYIIASASTDRTQQGEIALDKYTGALLSRLDFADDPPVARAVEQAVAFHQGELYGKPNRYQNALAAFLGMLLSVSGFVVWWMRRPAGSLGVPQAPDLPVGTGMIALAIGLMVLLPLVGASLALALALDRLLIRQLGRLRARPAPSRL</sequence>
<feature type="transmembrane region" description="Helical" evidence="1">
    <location>
        <begin position="393"/>
        <end position="418"/>
    </location>
</feature>
<evidence type="ECO:0000313" key="3">
    <source>
        <dbReference type="Proteomes" id="UP000594800"/>
    </source>
</evidence>
<proteinExistence type="predicted"/>
<accession>A0A7S9QD23</accession>
<evidence type="ECO:0000313" key="2">
    <source>
        <dbReference type="EMBL" id="QPH54440.1"/>
    </source>
</evidence>
<dbReference type="KEGG" id="poz:I0K15_01255"/>